<dbReference type="InterPro" id="IPR058192">
    <property type="entry name" value="WHD_ROQ1-like"/>
</dbReference>
<dbReference type="Gene3D" id="1.10.8.430">
    <property type="entry name" value="Helical domain of apoptotic protease-activating factors"/>
    <property type="match status" value="1"/>
</dbReference>
<dbReference type="SMART" id="SM00369">
    <property type="entry name" value="LRR_TYP"/>
    <property type="match status" value="2"/>
</dbReference>
<feature type="region of interest" description="Disordered" evidence="8">
    <location>
        <begin position="1"/>
        <end position="20"/>
    </location>
</feature>
<dbReference type="PROSITE" id="PS50104">
    <property type="entry name" value="TIR"/>
    <property type="match status" value="1"/>
</dbReference>
<feature type="region of interest" description="Disordered" evidence="8">
    <location>
        <begin position="2057"/>
        <end position="2101"/>
    </location>
</feature>
<evidence type="ECO:0000256" key="1">
    <source>
        <dbReference type="ARBA" id="ARBA00011982"/>
    </source>
</evidence>
<evidence type="ECO:0000256" key="2">
    <source>
        <dbReference type="ARBA" id="ARBA00022614"/>
    </source>
</evidence>
<comment type="catalytic activity">
    <reaction evidence="7">
        <text>NAD(+) + H2O = ADP-D-ribose + nicotinamide + H(+)</text>
        <dbReference type="Rhea" id="RHEA:16301"/>
        <dbReference type="ChEBI" id="CHEBI:15377"/>
        <dbReference type="ChEBI" id="CHEBI:15378"/>
        <dbReference type="ChEBI" id="CHEBI:17154"/>
        <dbReference type="ChEBI" id="CHEBI:57540"/>
        <dbReference type="ChEBI" id="CHEBI:57967"/>
        <dbReference type="EC" id="3.2.2.6"/>
    </reaction>
    <physiologicalReaction direction="left-to-right" evidence="7">
        <dbReference type="Rhea" id="RHEA:16302"/>
    </physiologicalReaction>
</comment>
<gene>
    <name evidence="10" type="ORF">SO802_024726</name>
</gene>
<keyword evidence="4" id="KW-0378">Hydrolase</keyword>
<dbReference type="SUPFAM" id="SSF52200">
    <property type="entry name" value="Toll/Interleukin receptor TIR domain"/>
    <property type="match status" value="1"/>
</dbReference>
<dbReference type="Pfam" id="PF20160">
    <property type="entry name" value="C-JID"/>
    <property type="match status" value="4"/>
</dbReference>
<dbReference type="Gene3D" id="3.40.50.10140">
    <property type="entry name" value="Toll/interleukin-1 receptor homology (TIR) domain"/>
    <property type="match status" value="1"/>
</dbReference>
<keyword evidence="2" id="KW-0433">Leucine-rich repeat</keyword>
<evidence type="ECO:0000256" key="8">
    <source>
        <dbReference type="SAM" id="MobiDB-lite"/>
    </source>
</evidence>
<organism evidence="10 11">
    <name type="scientific">Lithocarpus litseifolius</name>
    <dbReference type="NCBI Taxonomy" id="425828"/>
    <lineage>
        <taxon>Eukaryota</taxon>
        <taxon>Viridiplantae</taxon>
        <taxon>Streptophyta</taxon>
        <taxon>Embryophyta</taxon>
        <taxon>Tracheophyta</taxon>
        <taxon>Spermatophyta</taxon>
        <taxon>Magnoliopsida</taxon>
        <taxon>eudicotyledons</taxon>
        <taxon>Gunneridae</taxon>
        <taxon>Pentapetalae</taxon>
        <taxon>rosids</taxon>
        <taxon>fabids</taxon>
        <taxon>Fagales</taxon>
        <taxon>Fagaceae</taxon>
        <taxon>Lithocarpus</taxon>
    </lineage>
</organism>
<dbReference type="Pfam" id="PF23282">
    <property type="entry name" value="WHD_ROQ1"/>
    <property type="match status" value="1"/>
</dbReference>
<dbReference type="SUPFAM" id="SSF52058">
    <property type="entry name" value="L domain-like"/>
    <property type="match status" value="1"/>
</dbReference>
<sequence>MASMSTQKVCTSSSSSSSSTPLWKYDVFLSFYGEDTRKNFTDHLYATLKQKGINVYRDNENLEGGKPIASGLMKAIEESQYAIIILSKNYAFSKWCLIELVKILECMKEKGQKVRPVFYHVNPSDVGNQRETFEKAFLKYEEDRKVSIEQMQEWRTALKEVSKIRGRHILDSPESEDIEEITKSIFDELNHELSDDSEHLVGINSRVKEMMNLFSTMSDDVRFIGIWGMAGIGKTTLASAIYYRICHQFEASSFIRDIRETVEKDKQGLVYLQKQLLSETLMVKEVNIWNHHDGIKVIKKRLQNKKVLIVLDDVDKDDQLKALAGSSDWFGLGSMIIITSKDKHLLIRHHLGTTICQVNGLDDDEALELFSWTVFKQTYPKKDFEDLSNGFVKYAKRLPIALKVLSSSLIDRSKEVWEDYLHQLEEIPEGEILDKLEISYRGLNEIEKNLFLDIACFFKGEDKNRVVHIEGSGCKKNIETLKDKSLITILGEKLRMHDLIQEMAWRVVHRESPQEPGRRSRLWLYKDVFHVLKENTGTEVVEGMVLNSPPHKENLNDKAFSNMISLRLLKISNVHLLEGLNFLSNKLRILEWHDYPLKSMPNNFQPYNLVELIMPRSHVKQLPEGFGNLAKLRRLDLGDSEDFVKTPNFNGLPILEVLIFQGCTSLYELHLPVGALNRLILLNLKDCKNLKSLPSRINLESLKIFILSGCSTLKKFPDIGKNMTSLLELYLDGTAIEELPPSIEHLTGLLLLSLKDCKRLSRFPRVDLPSLKTLILSGCKFQPPKSWLSHGLSVIRAPYVLFTNYFFPTLGPFNQLLPRLSGLNVVSLDLSDCGLLDGALPDDLTCLSSLQFLNLSKNNFTRLPDSMSQLSKLVDLNLNDCSKLQSLPNLPLSTEYVTARRCTSLENYSNQHIVWTSGETGVASVDCRSDKRDFQYIPYVDATRMGMYQTLKRSPEIYRQLVIGGIFNFFRGLIEIPEWFSHRSPAGSSVKIPLSSNLCDNNNWSGIAFFAISVPPKNLKEDIFHGKELLLSIKTTCHSDMVGGLENCPQFTYPLKMSNVHRNSSFGYGSYIPARELIAHLDEYSFITVSITSNHPHLDFKCGARKVHVDDLTEFEHIIYNSLLGSSTEDHSVVSCQRYSTLKERLESLLLGLYQGDWAKNHKYDYIIPYITVPAWFRNHRFCSNIRIGLPGILDYFDERWMGIAVCAYYTVDKQLAGYDDREDLTSFLCFYNPLPNHQIRLTRHKVFQDSKDIFVDSKHRILVYYIPRTSFRFRECSHIGASFEPKNPGVQVKECGIQLVFEQNVEEFVQTLVQCMLRCPDAYHEFFYHNLLSHQYERESCFDNGKDNGCSSSSQRMRQPMPNIAEHCTSPESFSNPQIGVGTSRNFSPSVTGFLIPTRKAQHGSIMSSESSIKACLQKNCEDGEILHGYSAEREIPKWFCNQTFGNSVELWQPQELCNDPDLMGLALCGLFHFTRHPTAVRKKSDSRIFKFFPIKCFLRTSSCPMRLVCNGLLGEDNELISLNQHTFIWILFVPYTAHSHLWSQSTRFDFSFTSSSADLYATNCAINLVYRQNMEELTRIMARYSSTAPFDRFLDNTRDPEKVYYIWDNFPEIFIEATSSSEYLHPQRLFISQGETSGTAQYSYEDDPYPDNQFRYFHPSTPYDFCFPTSGTLKWFNHQTRGHSISLDITSNLYDDSNWMGLALYASFSIDKDGTNFKNMVSISSPHFLYCQFELSSASLDQIHSFRIDNEEKQWLCIQYGFSWISYIPGEAFKDMLNQCDHMKASFVSDLPGVIVEKCGLRPLYQHDELQFERELQHCNTSISRYQDLKRPLLTVHFIQWLLSVHNDVDTISERTETSGVNAKTITIPKIEQLDLDGCFEYFGCFPLVNVLPSFSSQSNEPSVTIYVPKYFYNDIDWMGLVLCAKFSIREHQTAILENPKSKISHHIICLLETDVAGPEHLLVHHTNNEEFLWLDTEGQFLWLSCISRGLLPDEFNQCGYIKASIISDWPGVMVQKCGLSFFHVNDDWFQNMRFHCKKEYISQNFTNQMTAGKLKMKQDHDDETGPRRTSSSNEDQIHHEITRRPIDKGETSEAKDQHSQSNLLDFDHRLVHNFCLPTSAILNWFTNESNSPLLTIHVIRNLCSDNTWIGFALYACFEFNENQNSILEILDSETSYKLICHLETNIGSVKPRHIYCLTKKDLMLSQQGGFFWLSYVPRGSLPDWLNHCIHAKFSFATNCPSLTVQKCGLHPLYKHNDHEQFDSLKLNKICERGFQERLKYYLKSLSDNWNTIWKLTIDNTNRRQKDDKEARPSSGGSSIRTEHVDPMLKDKGKRVIE</sequence>
<evidence type="ECO:0000256" key="7">
    <source>
        <dbReference type="ARBA" id="ARBA00047304"/>
    </source>
</evidence>
<feature type="compositionally biased region" description="Basic and acidic residues" evidence="8">
    <location>
        <begin position="2078"/>
        <end position="2101"/>
    </location>
</feature>
<keyword evidence="11" id="KW-1185">Reference proteome</keyword>
<dbReference type="FunFam" id="3.40.50.10140:FF:000007">
    <property type="entry name" value="Disease resistance protein (TIR-NBS-LRR class)"/>
    <property type="match status" value="1"/>
</dbReference>
<feature type="region of interest" description="Disordered" evidence="8">
    <location>
        <begin position="2306"/>
        <end position="2340"/>
    </location>
</feature>
<feature type="domain" description="TIR" evidence="9">
    <location>
        <begin position="23"/>
        <end position="189"/>
    </location>
</feature>
<evidence type="ECO:0000256" key="6">
    <source>
        <dbReference type="ARBA" id="ARBA00023027"/>
    </source>
</evidence>
<dbReference type="InterPro" id="IPR002182">
    <property type="entry name" value="NB-ARC"/>
</dbReference>
<dbReference type="GO" id="GO:0006952">
    <property type="term" value="P:defense response"/>
    <property type="evidence" value="ECO:0007669"/>
    <property type="project" value="InterPro"/>
</dbReference>
<evidence type="ECO:0000313" key="10">
    <source>
        <dbReference type="EMBL" id="KAK9995023.1"/>
    </source>
</evidence>
<dbReference type="InterPro" id="IPR001611">
    <property type="entry name" value="Leu-rich_rpt"/>
</dbReference>
<evidence type="ECO:0000256" key="4">
    <source>
        <dbReference type="ARBA" id="ARBA00022801"/>
    </source>
</evidence>
<keyword evidence="5" id="KW-0611">Plant defense</keyword>
<dbReference type="InterPro" id="IPR032675">
    <property type="entry name" value="LRR_dom_sf"/>
</dbReference>
<dbReference type="Pfam" id="PF01582">
    <property type="entry name" value="TIR"/>
    <property type="match status" value="1"/>
</dbReference>
<dbReference type="Pfam" id="PF00931">
    <property type="entry name" value="NB-ARC"/>
    <property type="match status" value="1"/>
</dbReference>
<feature type="compositionally biased region" description="Basic and acidic residues" evidence="8">
    <location>
        <begin position="2323"/>
        <end position="2340"/>
    </location>
</feature>
<feature type="compositionally biased region" description="Polar residues" evidence="8">
    <location>
        <begin position="1"/>
        <end position="11"/>
    </location>
</feature>
<dbReference type="PANTHER" id="PTHR11017:SF559">
    <property type="entry name" value="DISEASE RESISTANCE PROTEIN CHL1"/>
    <property type="match status" value="1"/>
</dbReference>
<keyword evidence="6" id="KW-0520">NAD</keyword>
<dbReference type="InterPro" id="IPR058546">
    <property type="entry name" value="RPS4B/Roq1-like_LRR"/>
</dbReference>
<protein>
    <recommendedName>
        <fullName evidence="1">ADP-ribosyl cyclase/cyclic ADP-ribose hydrolase</fullName>
        <ecNumber evidence="1">3.2.2.6</ecNumber>
    </recommendedName>
</protein>
<evidence type="ECO:0000256" key="3">
    <source>
        <dbReference type="ARBA" id="ARBA00022737"/>
    </source>
</evidence>
<dbReference type="EMBL" id="JAZDWU010000008">
    <property type="protein sequence ID" value="KAK9995023.1"/>
    <property type="molecule type" value="Genomic_DNA"/>
</dbReference>
<evidence type="ECO:0000256" key="5">
    <source>
        <dbReference type="ARBA" id="ARBA00022821"/>
    </source>
</evidence>
<accession>A0AAW2CBG9</accession>
<name>A0AAW2CBG9_9ROSI</name>
<dbReference type="GO" id="GO:0043531">
    <property type="term" value="F:ADP binding"/>
    <property type="evidence" value="ECO:0007669"/>
    <property type="project" value="InterPro"/>
</dbReference>
<dbReference type="Gene3D" id="3.40.50.300">
    <property type="entry name" value="P-loop containing nucleotide triphosphate hydrolases"/>
    <property type="match status" value="1"/>
</dbReference>
<evidence type="ECO:0000259" key="9">
    <source>
        <dbReference type="PROSITE" id="PS50104"/>
    </source>
</evidence>
<dbReference type="SMART" id="SM00255">
    <property type="entry name" value="TIR"/>
    <property type="match status" value="1"/>
</dbReference>
<dbReference type="GO" id="GO:0007165">
    <property type="term" value="P:signal transduction"/>
    <property type="evidence" value="ECO:0007669"/>
    <property type="project" value="InterPro"/>
</dbReference>
<comment type="caution">
    <text evidence="10">The sequence shown here is derived from an EMBL/GenBank/DDBJ whole genome shotgun (WGS) entry which is preliminary data.</text>
</comment>
<dbReference type="InterPro" id="IPR035897">
    <property type="entry name" value="Toll_tir_struct_dom_sf"/>
</dbReference>
<dbReference type="SUPFAM" id="SSF52540">
    <property type="entry name" value="P-loop containing nucleoside triphosphate hydrolases"/>
    <property type="match status" value="1"/>
</dbReference>
<reference evidence="10 11" key="1">
    <citation type="submission" date="2024-01" db="EMBL/GenBank/DDBJ databases">
        <title>A telomere-to-telomere, gap-free genome of sweet tea (Lithocarpus litseifolius).</title>
        <authorList>
            <person name="Zhou J."/>
        </authorList>
    </citation>
    <scope>NUCLEOTIDE SEQUENCE [LARGE SCALE GENOMIC DNA]</scope>
    <source>
        <strain evidence="10">Zhou-2022a</strain>
        <tissue evidence="10">Leaf</tissue>
    </source>
</reference>
<dbReference type="InterPro" id="IPR044974">
    <property type="entry name" value="Disease_R_plants"/>
</dbReference>
<dbReference type="PRINTS" id="PR00364">
    <property type="entry name" value="DISEASERSIST"/>
</dbReference>
<proteinExistence type="predicted"/>
<dbReference type="Pfam" id="PF23286">
    <property type="entry name" value="LRR_13"/>
    <property type="match status" value="1"/>
</dbReference>
<dbReference type="InterPro" id="IPR045344">
    <property type="entry name" value="C-JID"/>
</dbReference>
<dbReference type="InterPro" id="IPR027417">
    <property type="entry name" value="P-loop_NTPase"/>
</dbReference>
<dbReference type="Gene3D" id="3.80.10.10">
    <property type="entry name" value="Ribonuclease Inhibitor"/>
    <property type="match status" value="3"/>
</dbReference>
<dbReference type="InterPro" id="IPR003591">
    <property type="entry name" value="Leu-rich_rpt_typical-subtyp"/>
</dbReference>
<dbReference type="PROSITE" id="PS51450">
    <property type="entry name" value="LRR"/>
    <property type="match status" value="1"/>
</dbReference>
<feature type="compositionally biased region" description="Basic and acidic residues" evidence="8">
    <location>
        <begin position="2059"/>
        <end position="2069"/>
    </location>
</feature>
<evidence type="ECO:0000313" key="11">
    <source>
        <dbReference type="Proteomes" id="UP001459277"/>
    </source>
</evidence>
<dbReference type="InterPro" id="IPR042197">
    <property type="entry name" value="Apaf_helical"/>
</dbReference>
<keyword evidence="3" id="KW-0677">Repeat</keyword>
<dbReference type="PANTHER" id="PTHR11017">
    <property type="entry name" value="LEUCINE-RICH REPEAT-CONTAINING PROTEIN"/>
    <property type="match status" value="1"/>
</dbReference>
<dbReference type="EC" id="3.2.2.6" evidence="1"/>
<dbReference type="InterPro" id="IPR000157">
    <property type="entry name" value="TIR_dom"/>
</dbReference>
<dbReference type="Proteomes" id="UP001459277">
    <property type="component" value="Unassembled WGS sequence"/>
</dbReference>
<dbReference type="GO" id="GO:0061809">
    <property type="term" value="F:NAD+ nucleosidase activity, cyclic ADP-ribose generating"/>
    <property type="evidence" value="ECO:0007669"/>
    <property type="project" value="UniProtKB-EC"/>
</dbReference>